<dbReference type="SUPFAM" id="SSF89550">
    <property type="entry name" value="PHP domain-like"/>
    <property type="match status" value="1"/>
</dbReference>
<feature type="domain" description="Polymerase/histidinol phosphatase N-terminal" evidence="1">
    <location>
        <begin position="3"/>
        <end position="68"/>
    </location>
</feature>
<dbReference type="InterPro" id="IPR016195">
    <property type="entry name" value="Pol/histidinol_Pase-like"/>
</dbReference>
<reference evidence="2 5" key="1">
    <citation type="submission" date="2016-10" db="EMBL/GenBank/DDBJ databases">
        <title>Methanohalophilus halophilus.</title>
        <authorList>
            <person name="L'haridon S."/>
        </authorList>
    </citation>
    <scope>NUCLEOTIDE SEQUENCE [LARGE SCALE GENOMIC DNA]</scope>
    <source>
        <strain evidence="2 5">Z-7982</strain>
    </source>
</reference>
<evidence type="ECO:0000313" key="3">
    <source>
        <dbReference type="EMBL" id="RNI09571.1"/>
    </source>
</evidence>
<dbReference type="KEGG" id="mhaz:BHR79_07620"/>
<dbReference type="GeneID" id="30583627"/>
<gene>
    <name evidence="2" type="ORF">BHR79_07620</name>
    <name evidence="3" type="ORF">EFE40_02600</name>
    <name evidence="4" type="ORF">SAMN04515625_0982</name>
</gene>
<dbReference type="InterPro" id="IPR052018">
    <property type="entry name" value="PHP_domain"/>
</dbReference>
<organism evidence="2 5">
    <name type="scientific">Methanohalophilus halophilus</name>
    <dbReference type="NCBI Taxonomy" id="2177"/>
    <lineage>
        <taxon>Archaea</taxon>
        <taxon>Methanobacteriati</taxon>
        <taxon>Methanobacteriota</taxon>
        <taxon>Stenosarchaea group</taxon>
        <taxon>Methanomicrobia</taxon>
        <taxon>Methanosarcinales</taxon>
        <taxon>Methanosarcinaceae</taxon>
        <taxon>Methanohalophilus</taxon>
    </lineage>
</organism>
<dbReference type="Proteomes" id="UP000186879">
    <property type="component" value="Chromosome"/>
</dbReference>
<dbReference type="InterPro" id="IPR004013">
    <property type="entry name" value="PHP_dom"/>
</dbReference>
<proteinExistence type="predicted"/>
<evidence type="ECO:0000313" key="6">
    <source>
        <dbReference type="Proteomes" id="UP000198669"/>
    </source>
</evidence>
<evidence type="ECO:0000259" key="1">
    <source>
        <dbReference type="SMART" id="SM00481"/>
    </source>
</evidence>
<dbReference type="EMBL" id="CP017921">
    <property type="protein sequence ID" value="APH39357.1"/>
    <property type="molecule type" value="Genomic_DNA"/>
</dbReference>
<dbReference type="AlphaFoldDB" id="A0A1L3Q3B5"/>
<dbReference type="RefSeq" id="WP_072561787.1">
    <property type="nucleotide sequence ID" value="NZ_CP017921.1"/>
</dbReference>
<protein>
    <submittedName>
        <fullName evidence="3">PHP domain-containing protein</fullName>
    </submittedName>
</protein>
<dbReference type="CDD" id="cd07438">
    <property type="entry name" value="PHP_HisPPase_AMP"/>
    <property type="match status" value="1"/>
</dbReference>
<dbReference type="SMART" id="SM00481">
    <property type="entry name" value="POLIIIAc"/>
    <property type="match status" value="1"/>
</dbReference>
<dbReference type="PANTHER" id="PTHR42924">
    <property type="entry name" value="EXONUCLEASE"/>
    <property type="match status" value="1"/>
</dbReference>
<dbReference type="Gene3D" id="3.20.20.140">
    <property type="entry name" value="Metal-dependent hydrolases"/>
    <property type="match status" value="1"/>
</dbReference>
<dbReference type="Proteomes" id="UP000267921">
    <property type="component" value="Unassembled WGS sequence"/>
</dbReference>
<dbReference type="InterPro" id="IPR003141">
    <property type="entry name" value="Pol/His_phosphatase_N"/>
</dbReference>
<reference evidence="4 6" key="2">
    <citation type="submission" date="2016-10" db="EMBL/GenBank/DDBJ databases">
        <authorList>
            <person name="de Groot N.N."/>
        </authorList>
    </citation>
    <scope>NUCLEOTIDE SEQUENCE [LARGE SCALE GENOMIC DNA]</scope>
    <source>
        <strain evidence="4 6">Z-7982</strain>
    </source>
</reference>
<evidence type="ECO:0000313" key="2">
    <source>
        <dbReference type="EMBL" id="APH39357.1"/>
    </source>
</evidence>
<dbReference type="Gene3D" id="1.10.150.650">
    <property type="match status" value="1"/>
</dbReference>
<reference evidence="3 7" key="3">
    <citation type="submission" date="2018-10" db="EMBL/GenBank/DDBJ databases">
        <title>Cultivation of a novel Methanohalophilus strain from Kebrit Deep of the Red Sea and a genomic comparison of members of the genus Methanohalophilus.</title>
        <authorList>
            <person name="Guan Y."/>
            <person name="Ngugi D.K."/>
            <person name="Stingl U."/>
        </authorList>
    </citation>
    <scope>NUCLEOTIDE SEQUENCE [LARGE SCALE GENOMIC DNA]</scope>
    <source>
        <strain evidence="3 7">DSM 3094</strain>
    </source>
</reference>
<name>A0A1L3Q3B5_9EURY</name>
<dbReference type="GO" id="GO:0035312">
    <property type="term" value="F:5'-3' DNA exonuclease activity"/>
    <property type="evidence" value="ECO:0007669"/>
    <property type="project" value="TreeGrafter"/>
</dbReference>
<dbReference type="EMBL" id="FNMU01000003">
    <property type="protein sequence ID" value="SDW47686.1"/>
    <property type="molecule type" value="Genomic_DNA"/>
</dbReference>
<evidence type="ECO:0000313" key="7">
    <source>
        <dbReference type="Proteomes" id="UP000267921"/>
    </source>
</evidence>
<dbReference type="OrthoDB" id="9968at2157"/>
<dbReference type="Proteomes" id="UP000198669">
    <property type="component" value="Unassembled WGS sequence"/>
</dbReference>
<evidence type="ECO:0000313" key="4">
    <source>
        <dbReference type="EMBL" id="SDW47686.1"/>
    </source>
</evidence>
<dbReference type="PANTHER" id="PTHR42924:SF3">
    <property type="entry name" value="POLYMERASE_HISTIDINOL PHOSPHATASE N-TERMINAL DOMAIN-CONTAINING PROTEIN"/>
    <property type="match status" value="1"/>
</dbReference>
<sequence>MIIDMHTHSFYSDGTLSPEELVKEASEVGLKSICLTDHDTLDGVLSVDDTTSRYGIELIPGVELTTRYAGMEFHILGMGIDVGNTKLKTVLAKMAGERFERAKEISSLLGEHGWEVDVSSLSYSKGTVTTHDIAKAVTNREISAFDFHNEWLSSDSPCVVGTSSMPVKDAISMIQKAGGKAVCAHLLRTLGEHGQVDNLLKIASDMVDMGIDGFETFYGQSRMLNVSVMNSIADRYGLLKTGGSDYHGPGHKGRCPLGQYYSYGFGYDQEKVLQSVRVRPLLSCIP</sequence>
<dbReference type="Pfam" id="PF02811">
    <property type="entry name" value="PHP"/>
    <property type="match status" value="1"/>
</dbReference>
<dbReference type="GO" id="GO:0004534">
    <property type="term" value="F:5'-3' RNA exonuclease activity"/>
    <property type="evidence" value="ECO:0007669"/>
    <property type="project" value="TreeGrafter"/>
</dbReference>
<keyword evidence="5" id="KW-1185">Reference proteome</keyword>
<accession>A0A1L3Q3B5</accession>
<dbReference type="EMBL" id="RJJG01000003">
    <property type="protein sequence ID" value="RNI09571.1"/>
    <property type="molecule type" value="Genomic_DNA"/>
</dbReference>
<evidence type="ECO:0000313" key="5">
    <source>
        <dbReference type="Proteomes" id="UP000186879"/>
    </source>
</evidence>